<dbReference type="Proteomes" id="UP001362999">
    <property type="component" value="Unassembled WGS sequence"/>
</dbReference>
<feature type="region of interest" description="Disordered" evidence="1">
    <location>
        <begin position="405"/>
        <end position="427"/>
    </location>
</feature>
<keyword evidence="3" id="KW-1185">Reference proteome</keyword>
<name>A0AAW0DN60_9AGAR</name>
<dbReference type="AlphaFoldDB" id="A0AAW0DN60"/>
<feature type="region of interest" description="Disordered" evidence="1">
    <location>
        <begin position="82"/>
        <end position="161"/>
    </location>
</feature>
<organism evidence="2 3">
    <name type="scientific">Favolaschia claudopus</name>
    <dbReference type="NCBI Taxonomy" id="2862362"/>
    <lineage>
        <taxon>Eukaryota</taxon>
        <taxon>Fungi</taxon>
        <taxon>Dikarya</taxon>
        <taxon>Basidiomycota</taxon>
        <taxon>Agaricomycotina</taxon>
        <taxon>Agaricomycetes</taxon>
        <taxon>Agaricomycetidae</taxon>
        <taxon>Agaricales</taxon>
        <taxon>Marasmiineae</taxon>
        <taxon>Mycenaceae</taxon>
        <taxon>Favolaschia</taxon>
    </lineage>
</organism>
<sequence>MPKTSAIGDNYRNVRFDSSEDELLADFIAKQDATATKRYSQDFYAVLGPEASEKFSWSRHRPAKSWMTRYKNKHVEFDRRVQRYSAREHPGSSTPKSAAKTLRTYGRKSANTIPSSRQYAPSHRQPEDVQPLGSPLVLSNSLPPSTRSSPCRAPQVEASDELSPLKDRLAFRGFVTSPKATKNPLCLTSPSSAPAAAPSTALGGSDTRPPSPSTVRASTSMLHSMTSLFSAPYTASPPSPVHPTASVDAAAGTRGIPADCDDSDEADESLAAQHARLHRKLSRIAHRSKVFTVDYAWEVYTHKGDLEATKELLEEQAAALRDSMPIAEASSEPSDPSFQDEDSDPHRIHAALSQLVLKISIFSIDFAWAIYGEVGSVARVARWFQDVLDPGREGHAQKRKYAEVEVDREEEEEEGKHEQMKKRKRATRMAERRKLRTIFRRCWDC</sequence>
<protein>
    <submittedName>
        <fullName evidence="2">Uncharacterized protein</fullName>
    </submittedName>
</protein>
<evidence type="ECO:0000313" key="3">
    <source>
        <dbReference type="Proteomes" id="UP001362999"/>
    </source>
</evidence>
<gene>
    <name evidence="2" type="ORF">R3P38DRAFT_2850657</name>
</gene>
<evidence type="ECO:0000313" key="2">
    <source>
        <dbReference type="EMBL" id="KAK7053502.1"/>
    </source>
</evidence>
<reference evidence="2 3" key="1">
    <citation type="journal article" date="2024" name="J Genomics">
        <title>Draft genome sequencing and assembly of Favolaschia claudopus CIRM-BRFM 2984 isolated from oak limbs.</title>
        <authorList>
            <person name="Navarro D."/>
            <person name="Drula E."/>
            <person name="Chaduli D."/>
            <person name="Cazenave R."/>
            <person name="Ahrendt S."/>
            <person name="Wang J."/>
            <person name="Lipzen A."/>
            <person name="Daum C."/>
            <person name="Barry K."/>
            <person name="Grigoriev I.V."/>
            <person name="Favel A."/>
            <person name="Rosso M.N."/>
            <person name="Martin F."/>
        </authorList>
    </citation>
    <scope>NUCLEOTIDE SEQUENCE [LARGE SCALE GENOMIC DNA]</scope>
    <source>
        <strain evidence="2 3">CIRM-BRFM 2984</strain>
    </source>
</reference>
<feature type="region of interest" description="Disordered" evidence="1">
    <location>
        <begin position="180"/>
        <end position="217"/>
    </location>
</feature>
<evidence type="ECO:0000256" key="1">
    <source>
        <dbReference type="SAM" id="MobiDB-lite"/>
    </source>
</evidence>
<feature type="compositionally biased region" description="Low complexity" evidence="1">
    <location>
        <begin position="187"/>
        <end position="205"/>
    </location>
</feature>
<dbReference type="EMBL" id="JAWWNJ010000006">
    <property type="protein sequence ID" value="KAK7053502.1"/>
    <property type="molecule type" value="Genomic_DNA"/>
</dbReference>
<accession>A0AAW0DN60</accession>
<feature type="compositionally biased region" description="Polar residues" evidence="1">
    <location>
        <begin position="109"/>
        <end position="119"/>
    </location>
</feature>
<proteinExistence type="predicted"/>
<comment type="caution">
    <text evidence="2">The sequence shown here is derived from an EMBL/GenBank/DDBJ whole genome shotgun (WGS) entry which is preliminary data.</text>
</comment>
<feature type="compositionally biased region" description="Low complexity" evidence="1">
    <location>
        <begin position="131"/>
        <end position="145"/>
    </location>
</feature>